<evidence type="ECO:0000313" key="2">
    <source>
        <dbReference type="EMBL" id="KIM20403.1"/>
    </source>
</evidence>
<name>A0A0C2W1K7_SERVB</name>
<evidence type="ECO:0000256" key="1">
    <source>
        <dbReference type="SAM" id="MobiDB-lite"/>
    </source>
</evidence>
<protein>
    <submittedName>
        <fullName evidence="2">Uncharacterized protein</fullName>
    </submittedName>
</protein>
<reference evidence="2 3" key="1">
    <citation type="submission" date="2014-04" db="EMBL/GenBank/DDBJ databases">
        <authorList>
            <consortium name="DOE Joint Genome Institute"/>
            <person name="Kuo A."/>
            <person name="Zuccaro A."/>
            <person name="Kohler A."/>
            <person name="Nagy L.G."/>
            <person name="Floudas D."/>
            <person name="Copeland A."/>
            <person name="Barry K.W."/>
            <person name="Cichocki N."/>
            <person name="Veneault-Fourrey C."/>
            <person name="LaButti K."/>
            <person name="Lindquist E.A."/>
            <person name="Lipzen A."/>
            <person name="Lundell T."/>
            <person name="Morin E."/>
            <person name="Murat C."/>
            <person name="Sun H."/>
            <person name="Tunlid A."/>
            <person name="Henrissat B."/>
            <person name="Grigoriev I.V."/>
            <person name="Hibbett D.S."/>
            <person name="Martin F."/>
            <person name="Nordberg H.P."/>
            <person name="Cantor M.N."/>
            <person name="Hua S.X."/>
        </authorList>
    </citation>
    <scope>NUCLEOTIDE SEQUENCE [LARGE SCALE GENOMIC DNA]</scope>
    <source>
        <strain evidence="2 3">MAFF 305830</strain>
    </source>
</reference>
<reference evidence="3" key="2">
    <citation type="submission" date="2015-01" db="EMBL/GenBank/DDBJ databases">
        <title>Evolutionary Origins and Diversification of the Mycorrhizal Mutualists.</title>
        <authorList>
            <consortium name="DOE Joint Genome Institute"/>
            <consortium name="Mycorrhizal Genomics Consortium"/>
            <person name="Kohler A."/>
            <person name="Kuo A."/>
            <person name="Nagy L.G."/>
            <person name="Floudas D."/>
            <person name="Copeland A."/>
            <person name="Barry K.W."/>
            <person name="Cichocki N."/>
            <person name="Veneault-Fourrey C."/>
            <person name="LaButti K."/>
            <person name="Lindquist E.A."/>
            <person name="Lipzen A."/>
            <person name="Lundell T."/>
            <person name="Morin E."/>
            <person name="Murat C."/>
            <person name="Riley R."/>
            <person name="Ohm R."/>
            <person name="Sun H."/>
            <person name="Tunlid A."/>
            <person name="Henrissat B."/>
            <person name="Grigoriev I.V."/>
            <person name="Hibbett D.S."/>
            <person name="Martin F."/>
        </authorList>
    </citation>
    <scope>NUCLEOTIDE SEQUENCE [LARGE SCALE GENOMIC DNA]</scope>
    <source>
        <strain evidence="3">MAFF 305830</strain>
    </source>
</reference>
<sequence length="436" mass="46598">MPTSSSNAPLEDQEQPVGLSAETILAVRKYNQQVASYTLHQWNVAKLESERKERDRRKRRADYLSQQLQQQGGQARTANATPAVRPGSLGSTGMQGGRHASEGARPIADGPLMMVSKRRTADRALSGPGSVPSAGPAHSVTRHSHDQRYASQHSRSYDIHADIASVADHTQRQQPKAEAQHQQRPRRHQRSSHADQVTLHPISPIPGAFTVIDTFEKPRTKHIESLVTGHHSTSAIEDDDEDNEAPLTPPPPRSSWHRHASPSTPPITIPTKSPAAMQHASSVSGSAASSSGNSSSAPRSASPARALGFAAHLGMTSISGPSTSAISDSRSMSTSDPTSEGSSRMSSFSEHNGLQGASKHSLKRVTEEDSLNEEGMMVRPTAATTKIRKHRTSVGGATAAQGQRVSSCAIEDAIGTLRRMTISGEETGIFGALDHH</sequence>
<keyword evidence="3" id="KW-1185">Reference proteome</keyword>
<dbReference type="Proteomes" id="UP000054097">
    <property type="component" value="Unassembled WGS sequence"/>
</dbReference>
<feature type="region of interest" description="Disordered" evidence="1">
    <location>
        <begin position="167"/>
        <end position="205"/>
    </location>
</feature>
<feature type="compositionally biased region" description="Low complexity" evidence="1">
    <location>
        <begin position="339"/>
        <end position="349"/>
    </location>
</feature>
<proteinExistence type="predicted"/>
<dbReference type="OrthoDB" id="10689039at2759"/>
<feature type="region of interest" description="Disordered" evidence="1">
    <location>
        <begin position="320"/>
        <end position="379"/>
    </location>
</feature>
<dbReference type="HOGENOM" id="CLU_708077_0_0_1"/>
<feature type="region of interest" description="Disordered" evidence="1">
    <location>
        <begin position="45"/>
        <end position="155"/>
    </location>
</feature>
<organism evidence="2 3">
    <name type="scientific">Serendipita vermifera MAFF 305830</name>
    <dbReference type="NCBI Taxonomy" id="933852"/>
    <lineage>
        <taxon>Eukaryota</taxon>
        <taxon>Fungi</taxon>
        <taxon>Dikarya</taxon>
        <taxon>Basidiomycota</taxon>
        <taxon>Agaricomycotina</taxon>
        <taxon>Agaricomycetes</taxon>
        <taxon>Sebacinales</taxon>
        <taxon>Serendipitaceae</taxon>
        <taxon>Serendipita</taxon>
    </lineage>
</organism>
<feature type="compositionally biased region" description="Low complexity" evidence="1">
    <location>
        <begin position="269"/>
        <end position="301"/>
    </location>
</feature>
<dbReference type="AlphaFoldDB" id="A0A0C2W1K7"/>
<feature type="compositionally biased region" description="Polar residues" evidence="1">
    <location>
        <begin position="320"/>
        <end position="338"/>
    </location>
</feature>
<dbReference type="EMBL" id="KN824437">
    <property type="protein sequence ID" value="KIM20403.1"/>
    <property type="molecule type" value="Genomic_DNA"/>
</dbReference>
<gene>
    <name evidence="2" type="ORF">M408DRAFT_308143</name>
</gene>
<feature type="region of interest" description="Disordered" evidence="1">
    <location>
        <begin position="225"/>
        <end position="301"/>
    </location>
</feature>
<accession>A0A0C2W1K7</accession>
<evidence type="ECO:0000313" key="3">
    <source>
        <dbReference type="Proteomes" id="UP000054097"/>
    </source>
</evidence>